<name>A0ACB8SCX1_9AGAM</name>
<dbReference type="Proteomes" id="UP000814033">
    <property type="component" value="Unassembled WGS sequence"/>
</dbReference>
<comment type="caution">
    <text evidence="1">The sequence shown here is derived from an EMBL/GenBank/DDBJ whole genome shotgun (WGS) entry which is preliminary data.</text>
</comment>
<feature type="non-terminal residue" evidence="1">
    <location>
        <position position="102"/>
    </location>
</feature>
<proteinExistence type="predicted"/>
<feature type="non-terminal residue" evidence="1">
    <location>
        <position position="1"/>
    </location>
</feature>
<protein>
    <submittedName>
        <fullName evidence="1">Uncharacterized protein</fullName>
    </submittedName>
</protein>
<keyword evidence="2" id="KW-1185">Reference proteome</keyword>
<accession>A0ACB8SCX1</accession>
<gene>
    <name evidence="1" type="ORF">FA95DRAFT_1467133</name>
</gene>
<reference evidence="1" key="2">
    <citation type="journal article" date="2022" name="New Phytol.">
        <title>Evolutionary transition to the ectomycorrhizal habit in the genomes of a hyperdiverse lineage of mushroom-forming fungi.</title>
        <authorList>
            <person name="Looney B."/>
            <person name="Miyauchi S."/>
            <person name="Morin E."/>
            <person name="Drula E."/>
            <person name="Courty P.E."/>
            <person name="Kohler A."/>
            <person name="Kuo A."/>
            <person name="LaButti K."/>
            <person name="Pangilinan J."/>
            <person name="Lipzen A."/>
            <person name="Riley R."/>
            <person name="Andreopoulos W."/>
            <person name="He G."/>
            <person name="Johnson J."/>
            <person name="Nolan M."/>
            <person name="Tritt A."/>
            <person name="Barry K.W."/>
            <person name="Grigoriev I.V."/>
            <person name="Nagy L.G."/>
            <person name="Hibbett D."/>
            <person name="Henrissat B."/>
            <person name="Matheny P.B."/>
            <person name="Labbe J."/>
            <person name="Martin F.M."/>
        </authorList>
    </citation>
    <scope>NUCLEOTIDE SEQUENCE</scope>
    <source>
        <strain evidence="1">FP105234-sp</strain>
    </source>
</reference>
<sequence length="102" mass="11074">TADSYFKDVDAEAPADSKVHRVDSSSEAVQRPHDPPSGEYSRAGVRTEEYRSVDKQEPYEAKSDGHQQEKLRYGGKDKGTETSHPGEGPEGASAGGRKPEGR</sequence>
<organism evidence="1 2">
    <name type="scientific">Auriscalpium vulgare</name>
    <dbReference type="NCBI Taxonomy" id="40419"/>
    <lineage>
        <taxon>Eukaryota</taxon>
        <taxon>Fungi</taxon>
        <taxon>Dikarya</taxon>
        <taxon>Basidiomycota</taxon>
        <taxon>Agaricomycotina</taxon>
        <taxon>Agaricomycetes</taxon>
        <taxon>Russulales</taxon>
        <taxon>Auriscalpiaceae</taxon>
        <taxon>Auriscalpium</taxon>
    </lineage>
</organism>
<dbReference type="EMBL" id="MU275839">
    <property type="protein sequence ID" value="KAI0053760.1"/>
    <property type="molecule type" value="Genomic_DNA"/>
</dbReference>
<evidence type="ECO:0000313" key="2">
    <source>
        <dbReference type="Proteomes" id="UP000814033"/>
    </source>
</evidence>
<reference evidence="1" key="1">
    <citation type="submission" date="2021-02" db="EMBL/GenBank/DDBJ databases">
        <authorList>
            <consortium name="DOE Joint Genome Institute"/>
            <person name="Ahrendt S."/>
            <person name="Looney B.P."/>
            <person name="Miyauchi S."/>
            <person name="Morin E."/>
            <person name="Drula E."/>
            <person name="Courty P.E."/>
            <person name="Chicoki N."/>
            <person name="Fauchery L."/>
            <person name="Kohler A."/>
            <person name="Kuo A."/>
            <person name="Labutti K."/>
            <person name="Pangilinan J."/>
            <person name="Lipzen A."/>
            <person name="Riley R."/>
            <person name="Andreopoulos W."/>
            <person name="He G."/>
            <person name="Johnson J."/>
            <person name="Barry K.W."/>
            <person name="Grigoriev I.V."/>
            <person name="Nagy L."/>
            <person name="Hibbett D."/>
            <person name="Henrissat B."/>
            <person name="Matheny P.B."/>
            <person name="Labbe J."/>
            <person name="Martin F."/>
        </authorList>
    </citation>
    <scope>NUCLEOTIDE SEQUENCE</scope>
    <source>
        <strain evidence="1">FP105234-sp</strain>
    </source>
</reference>
<evidence type="ECO:0000313" key="1">
    <source>
        <dbReference type="EMBL" id="KAI0053760.1"/>
    </source>
</evidence>